<evidence type="ECO:0000313" key="2">
    <source>
        <dbReference type="EMBL" id="KAK2766398.1"/>
    </source>
</evidence>
<dbReference type="EMBL" id="VYYT01000124">
    <property type="protein sequence ID" value="KAK2766398.1"/>
    <property type="molecule type" value="Genomic_DNA"/>
</dbReference>
<accession>A0AAD9YIL8</accession>
<name>A0AAD9YIL8_COLKA</name>
<organism evidence="2 3">
    <name type="scientific">Colletotrichum kahawae</name>
    <name type="common">Coffee berry disease fungus</name>
    <dbReference type="NCBI Taxonomy" id="34407"/>
    <lineage>
        <taxon>Eukaryota</taxon>
        <taxon>Fungi</taxon>
        <taxon>Dikarya</taxon>
        <taxon>Ascomycota</taxon>
        <taxon>Pezizomycotina</taxon>
        <taxon>Sordariomycetes</taxon>
        <taxon>Hypocreomycetidae</taxon>
        <taxon>Glomerellales</taxon>
        <taxon>Glomerellaceae</taxon>
        <taxon>Colletotrichum</taxon>
        <taxon>Colletotrichum gloeosporioides species complex</taxon>
    </lineage>
</organism>
<dbReference type="Proteomes" id="UP001281614">
    <property type="component" value="Unassembled WGS sequence"/>
</dbReference>
<protein>
    <submittedName>
        <fullName evidence="2">Uncharacterized protein</fullName>
    </submittedName>
</protein>
<feature type="region of interest" description="Disordered" evidence="1">
    <location>
        <begin position="47"/>
        <end position="71"/>
    </location>
</feature>
<gene>
    <name evidence="2" type="ORF">CKAH01_04681</name>
</gene>
<sequence length="125" mass="13220">MVPYQGGPLTGTRHCGPELAGLAGLAEGSEEQPASQLGQSIVTTYQPAVRDTAHDPASSSSSSQPHRTFTTVINDDDVDRQKHTDIITSDPIEADLYTLSTSLPNTPRLTTELSTSARAQVVSLS</sequence>
<proteinExistence type="predicted"/>
<evidence type="ECO:0000313" key="3">
    <source>
        <dbReference type="Proteomes" id="UP001281614"/>
    </source>
</evidence>
<keyword evidence="3" id="KW-1185">Reference proteome</keyword>
<comment type="caution">
    <text evidence="2">The sequence shown here is derived from an EMBL/GenBank/DDBJ whole genome shotgun (WGS) entry which is preliminary data.</text>
</comment>
<reference evidence="2" key="1">
    <citation type="submission" date="2023-02" db="EMBL/GenBank/DDBJ databases">
        <title>Colletotrichum kahawae CIFC_Que2 genome sequencing and assembly.</title>
        <authorList>
            <person name="Baroncelli R."/>
        </authorList>
    </citation>
    <scope>NUCLEOTIDE SEQUENCE</scope>
    <source>
        <strain evidence="2">CIFC_Que2</strain>
    </source>
</reference>
<evidence type="ECO:0000256" key="1">
    <source>
        <dbReference type="SAM" id="MobiDB-lite"/>
    </source>
</evidence>
<dbReference type="AlphaFoldDB" id="A0AAD9YIL8"/>